<name>A0ABT4TIR7_9ACTN</name>
<organism evidence="2 3">
    <name type="scientific">Nocardiopsis suaedae</name>
    <dbReference type="NCBI Taxonomy" id="3018444"/>
    <lineage>
        <taxon>Bacteria</taxon>
        <taxon>Bacillati</taxon>
        <taxon>Actinomycetota</taxon>
        <taxon>Actinomycetes</taxon>
        <taxon>Streptosporangiales</taxon>
        <taxon>Nocardiopsidaceae</taxon>
        <taxon>Nocardiopsis</taxon>
    </lineage>
</organism>
<dbReference type="SUPFAM" id="SSF46955">
    <property type="entry name" value="Putative DNA-binding domain"/>
    <property type="match status" value="1"/>
</dbReference>
<evidence type="ECO:0000313" key="3">
    <source>
        <dbReference type="Proteomes" id="UP001165685"/>
    </source>
</evidence>
<proteinExistence type="predicted"/>
<feature type="domain" description="Helix-turn-helix" evidence="1">
    <location>
        <begin position="5"/>
        <end position="56"/>
    </location>
</feature>
<comment type="caution">
    <text evidence="2">The sequence shown here is derived from an EMBL/GenBank/DDBJ whole genome shotgun (WGS) entry which is preliminary data.</text>
</comment>
<reference evidence="2" key="1">
    <citation type="submission" date="2023-01" db="EMBL/GenBank/DDBJ databases">
        <title>Draft genome sequence of Nocardiopsis sp. LSu2-4 isolated from halophytes.</title>
        <authorList>
            <person name="Duangmal K."/>
            <person name="Chantavorakit T."/>
        </authorList>
    </citation>
    <scope>NUCLEOTIDE SEQUENCE</scope>
    <source>
        <strain evidence="2">LSu2-4</strain>
    </source>
</reference>
<protein>
    <submittedName>
        <fullName evidence="2">Helix-turn-helix domain-containing protein</fullName>
    </submittedName>
</protein>
<sequence>MTDELLTLPQALKLLQVPRSTFYGWLQRGVAPKTIKYPNGKIMVRRSDLEAWLATQEVSA</sequence>
<dbReference type="Pfam" id="PF12728">
    <property type="entry name" value="HTH_17"/>
    <property type="match status" value="1"/>
</dbReference>
<gene>
    <name evidence="2" type="ORF">O4U47_08640</name>
</gene>
<dbReference type="InterPro" id="IPR041657">
    <property type="entry name" value="HTH_17"/>
</dbReference>
<dbReference type="InterPro" id="IPR009061">
    <property type="entry name" value="DNA-bd_dom_put_sf"/>
</dbReference>
<evidence type="ECO:0000313" key="2">
    <source>
        <dbReference type="EMBL" id="MDA2804577.1"/>
    </source>
</evidence>
<dbReference type="RefSeq" id="WP_270677141.1">
    <property type="nucleotide sequence ID" value="NZ_JAQFWP010000012.1"/>
</dbReference>
<dbReference type="EMBL" id="JAQFWP010000012">
    <property type="protein sequence ID" value="MDA2804577.1"/>
    <property type="molecule type" value="Genomic_DNA"/>
</dbReference>
<accession>A0ABT4TIR7</accession>
<keyword evidence="3" id="KW-1185">Reference proteome</keyword>
<dbReference type="Proteomes" id="UP001165685">
    <property type="component" value="Unassembled WGS sequence"/>
</dbReference>
<evidence type="ECO:0000259" key="1">
    <source>
        <dbReference type="Pfam" id="PF12728"/>
    </source>
</evidence>